<dbReference type="EC" id="2.3.2.27" evidence="6"/>
<accession>A0AAF0ED61</accession>
<dbReference type="AlphaFoldDB" id="A0AAF0ED61"/>
<dbReference type="PANTHER" id="PTHR46661">
    <property type="entry name" value="E3 UBIQUITIN-PROTEIN LIGASE ZNRF1-LIKE PROTEIN"/>
    <property type="match status" value="1"/>
</dbReference>
<comment type="catalytic activity">
    <reaction evidence="1">
        <text>S-ubiquitinyl-[E2 ubiquitin-conjugating enzyme]-L-cysteine + [acceptor protein]-L-lysine = [E2 ubiquitin-conjugating enzyme]-L-cysteine + N(6)-ubiquitinyl-[acceptor protein]-L-lysine.</text>
        <dbReference type="EC" id="2.3.2.27"/>
    </reaction>
</comment>
<protein>
    <recommendedName>
        <fullName evidence="6">RING-type E3 ubiquitin transferase</fullName>
        <ecNumber evidence="6">2.3.2.27</ecNumber>
    </recommendedName>
</protein>
<evidence type="ECO:0000256" key="5">
    <source>
        <dbReference type="ARBA" id="ARBA00004906"/>
    </source>
</evidence>
<evidence type="ECO:0000313" key="22">
    <source>
        <dbReference type="Proteomes" id="UP001214415"/>
    </source>
</evidence>
<organism evidence="21 22">
    <name type="scientific">Malassezia equina</name>
    <dbReference type="NCBI Taxonomy" id="1381935"/>
    <lineage>
        <taxon>Eukaryota</taxon>
        <taxon>Fungi</taxon>
        <taxon>Dikarya</taxon>
        <taxon>Basidiomycota</taxon>
        <taxon>Ustilaginomycotina</taxon>
        <taxon>Malasseziomycetes</taxon>
        <taxon>Malasseziales</taxon>
        <taxon>Malasseziaceae</taxon>
        <taxon>Malassezia</taxon>
    </lineage>
</organism>
<evidence type="ECO:0000256" key="8">
    <source>
        <dbReference type="ARBA" id="ARBA00022707"/>
    </source>
</evidence>
<evidence type="ECO:0000256" key="15">
    <source>
        <dbReference type="ARBA" id="ARBA00023228"/>
    </source>
</evidence>
<evidence type="ECO:0000259" key="20">
    <source>
        <dbReference type="PROSITE" id="PS50178"/>
    </source>
</evidence>
<keyword evidence="22" id="KW-1185">Reference proteome</keyword>
<dbReference type="GO" id="GO:0008270">
    <property type="term" value="F:zinc ion binding"/>
    <property type="evidence" value="ECO:0007669"/>
    <property type="project" value="UniProtKB-KW"/>
</dbReference>
<dbReference type="GO" id="GO:0005768">
    <property type="term" value="C:endosome"/>
    <property type="evidence" value="ECO:0007669"/>
    <property type="project" value="UniProtKB-SubCell"/>
</dbReference>
<dbReference type="GO" id="GO:0061630">
    <property type="term" value="F:ubiquitin protein ligase activity"/>
    <property type="evidence" value="ECO:0007669"/>
    <property type="project" value="UniProtKB-EC"/>
</dbReference>
<sequence length="269" mass="29535">MSNAEGSVLGSPVAGADGPSPPPDSPGASSRASEASDERAQRVAAQSATRWEVDRDVEACRRCARRFTLFFRKHHCRRCGQIVCDTCSSQRALLREEELVIDPLLPEMLEAELQHPARVCDACVHTYHLATPPPAPGLARLYQMLRLDAPRTELTAAEPMSRSSSSLHECPACDAPLSMFPTPEAREQHVAQCLEHAVRPGAAHRTHYLASNLASDSPLIGKECIICMEEFAPNDRVARLTCFCCYHFTCIQTWFAKAQACPVHATEPT</sequence>
<keyword evidence="9" id="KW-0479">Metal-binding</keyword>
<dbReference type="GO" id="GO:0043161">
    <property type="term" value="P:proteasome-mediated ubiquitin-dependent protein catabolic process"/>
    <property type="evidence" value="ECO:0007669"/>
    <property type="project" value="TreeGrafter"/>
</dbReference>
<dbReference type="PROSITE" id="PS50178">
    <property type="entry name" value="ZF_FYVE"/>
    <property type="match status" value="1"/>
</dbReference>
<dbReference type="Pfam" id="PF13639">
    <property type="entry name" value="zf-RING_2"/>
    <property type="match status" value="1"/>
</dbReference>
<dbReference type="PROSITE" id="PS50089">
    <property type="entry name" value="ZF_RING_2"/>
    <property type="match status" value="1"/>
</dbReference>
<keyword evidence="8" id="KW-0519">Myristate</keyword>
<comment type="pathway">
    <text evidence="5">Protein modification; protein ubiquitination.</text>
</comment>
<evidence type="ECO:0000256" key="6">
    <source>
        <dbReference type="ARBA" id="ARBA00012483"/>
    </source>
</evidence>
<dbReference type="SUPFAM" id="SSF57903">
    <property type="entry name" value="FYVE/PHD zinc finger"/>
    <property type="match status" value="1"/>
</dbReference>
<evidence type="ECO:0000256" key="17">
    <source>
        <dbReference type="PROSITE-ProRule" id="PRU00175"/>
    </source>
</evidence>
<evidence type="ECO:0000256" key="2">
    <source>
        <dbReference type="ARBA" id="ARBA00004170"/>
    </source>
</evidence>
<evidence type="ECO:0000256" key="11">
    <source>
        <dbReference type="ARBA" id="ARBA00022771"/>
    </source>
</evidence>
<keyword evidence="15" id="KW-0458">Lysosome</keyword>
<dbReference type="InterPro" id="IPR001841">
    <property type="entry name" value="Znf_RING"/>
</dbReference>
<dbReference type="InterPro" id="IPR000306">
    <property type="entry name" value="Znf_FYVE"/>
</dbReference>
<proteinExistence type="predicted"/>
<gene>
    <name evidence="21" type="ORF">MEQU1_001713</name>
</gene>
<evidence type="ECO:0000256" key="14">
    <source>
        <dbReference type="ARBA" id="ARBA00023136"/>
    </source>
</evidence>
<dbReference type="PANTHER" id="PTHR46661:SF4">
    <property type="entry name" value="RING-TYPE DOMAIN-CONTAINING PROTEIN"/>
    <property type="match status" value="1"/>
</dbReference>
<keyword evidence="10" id="KW-0967">Endosome</keyword>
<dbReference type="Proteomes" id="UP001214415">
    <property type="component" value="Chromosome 3"/>
</dbReference>
<dbReference type="Gene3D" id="3.30.40.10">
    <property type="entry name" value="Zinc/RING finger domain, C3HC4 (zinc finger)"/>
    <property type="match status" value="2"/>
</dbReference>
<evidence type="ECO:0000256" key="18">
    <source>
        <dbReference type="SAM" id="MobiDB-lite"/>
    </source>
</evidence>
<dbReference type="SUPFAM" id="SSF57850">
    <property type="entry name" value="RING/U-box"/>
    <property type="match status" value="1"/>
</dbReference>
<feature type="domain" description="FYVE-type" evidence="20">
    <location>
        <begin position="54"/>
        <end position="128"/>
    </location>
</feature>
<dbReference type="SMART" id="SM00064">
    <property type="entry name" value="FYVE"/>
    <property type="match status" value="1"/>
</dbReference>
<dbReference type="GO" id="GO:0070936">
    <property type="term" value="P:protein K48-linked ubiquitination"/>
    <property type="evidence" value="ECO:0007669"/>
    <property type="project" value="TreeGrafter"/>
</dbReference>
<dbReference type="EMBL" id="CP119902">
    <property type="protein sequence ID" value="WFD23029.1"/>
    <property type="molecule type" value="Genomic_DNA"/>
</dbReference>
<evidence type="ECO:0000256" key="7">
    <source>
        <dbReference type="ARBA" id="ARBA00022679"/>
    </source>
</evidence>
<feature type="region of interest" description="Disordered" evidence="18">
    <location>
        <begin position="1"/>
        <end position="48"/>
    </location>
</feature>
<evidence type="ECO:0000256" key="13">
    <source>
        <dbReference type="ARBA" id="ARBA00022833"/>
    </source>
</evidence>
<evidence type="ECO:0000313" key="21">
    <source>
        <dbReference type="EMBL" id="WFD23029.1"/>
    </source>
</evidence>
<reference evidence="21" key="1">
    <citation type="submission" date="2023-03" db="EMBL/GenBank/DDBJ databases">
        <title>Mating type loci evolution in Malassezia.</title>
        <authorList>
            <person name="Coelho M.A."/>
        </authorList>
    </citation>
    <scope>NUCLEOTIDE SEQUENCE</scope>
    <source>
        <strain evidence="21">CBS 12830</strain>
    </source>
</reference>
<evidence type="ECO:0000256" key="10">
    <source>
        <dbReference type="ARBA" id="ARBA00022753"/>
    </source>
</evidence>
<evidence type="ECO:0000256" key="9">
    <source>
        <dbReference type="ARBA" id="ARBA00022723"/>
    </source>
</evidence>
<evidence type="ECO:0000256" key="1">
    <source>
        <dbReference type="ARBA" id="ARBA00000900"/>
    </source>
</evidence>
<dbReference type="InterPro" id="IPR051878">
    <property type="entry name" value="ZNRF_ubiq-protein_ligase"/>
</dbReference>
<dbReference type="InterPro" id="IPR017455">
    <property type="entry name" value="Znf_FYVE-rel"/>
</dbReference>
<evidence type="ECO:0000256" key="3">
    <source>
        <dbReference type="ARBA" id="ARBA00004177"/>
    </source>
</evidence>
<dbReference type="InterPro" id="IPR013083">
    <property type="entry name" value="Znf_RING/FYVE/PHD"/>
</dbReference>
<dbReference type="Pfam" id="PF01363">
    <property type="entry name" value="FYVE"/>
    <property type="match status" value="1"/>
</dbReference>
<keyword evidence="16" id="KW-0449">Lipoprotein</keyword>
<keyword evidence="14" id="KW-0472">Membrane</keyword>
<name>A0AAF0ED61_9BASI</name>
<feature type="domain" description="RING-type" evidence="19">
    <location>
        <begin position="224"/>
        <end position="264"/>
    </location>
</feature>
<comment type="subcellular location">
    <subcellularLocation>
        <location evidence="3">Endosome</location>
    </subcellularLocation>
    <subcellularLocation>
        <location evidence="4">Lysosome</location>
    </subcellularLocation>
    <subcellularLocation>
        <location evidence="2">Membrane</location>
        <topology evidence="2">Peripheral membrane protein</topology>
    </subcellularLocation>
</comment>
<evidence type="ECO:0000259" key="19">
    <source>
        <dbReference type="PROSITE" id="PS50089"/>
    </source>
</evidence>
<dbReference type="InterPro" id="IPR011011">
    <property type="entry name" value="Znf_FYVE_PHD"/>
</dbReference>
<evidence type="ECO:0000256" key="12">
    <source>
        <dbReference type="ARBA" id="ARBA00022786"/>
    </source>
</evidence>
<keyword evidence="13" id="KW-0862">Zinc</keyword>
<keyword evidence="7" id="KW-0808">Transferase</keyword>
<dbReference type="GO" id="GO:0016020">
    <property type="term" value="C:membrane"/>
    <property type="evidence" value="ECO:0007669"/>
    <property type="project" value="UniProtKB-SubCell"/>
</dbReference>
<evidence type="ECO:0000256" key="16">
    <source>
        <dbReference type="ARBA" id="ARBA00023288"/>
    </source>
</evidence>
<keyword evidence="11 17" id="KW-0863">Zinc-finger</keyword>
<keyword evidence="12" id="KW-0833">Ubl conjugation pathway</keyword>
<evidence type="ECO:0000256" key="4">
    <source>
        <dbReference type="ARBA" id="ARBA00004371"/>
    </source>
</evidence>